<protein>
    <submittedName>
        <fullName evidence="2">Uncharacterized protein</fullName>
    </submittedName>
</protein>
<reference evidence="2" key="1">
    <citation type="submission" date="2020-01" db="EMBL/GenBank/DDBJ databases">
        <authorList>
            <consortium name="DOE Joint Genome Institute"/>
            <person name="Haridas S."/>
            <person name="Albert R."/>
            <person name="Binder M."/>
            <person name="Bloem J."/>
            <person name="Labutti K."/>
            <person name="Salamov A."/>
            <person name="Andreopoulos B."/>
            <person name="Baker S.E."/>
            <person name="Barry K."/>
            <person name="Bills G."/>
            <person name="Bluhm B.H."/>
            <person name="Cannon C."/>
            <person name="Castanera R."/>
            <person name="Culley D.E."/>
            <person name="Daum C."/>
            <person name="Ezra D."/>
            <person name="Gonzalez J.B."/>
            <person name="Henrissat B."/>
            <person name="Kuo A."/>
            <person name="Liang C."/>
            <person name="Lipzen A."/>
            <person name="Lutzoni F."/>
            <person name="Magnuson J."/>
            <person name="Mondo S."/>
            <person name="Nolan M."/>
            <person name="Ohm R."/>
            <person name="Pangilinan J."/>
            <person name="Park H.-J."/>
            <person name="Ramirez L."/>
            <person name="Alfaro M."/>
            <person name="Sun H."/>
            <person name="Tritt A."/>
            <person name="Yoshinaga Y."/>
            <person name="Zwiers L.-H."/>
            <person name="Turgeon B.G."/>
            <person name="Goodwin S.B."/>
            <person name="Spatafora J.W."/>
            <person name="Crous P.W."/>
            <person name="Grigoriev I.V."/>
        </authorList>
    </citation>
    <scope>NUCLEOTIDE SEQUENCE</scope>
    <source>
        <strain evidence="2">CBS 394.84</strain>
    </source>
</reference>
<dbReference type="Proteomes" id="UP000800039">
    <property type="component" value="Unassembled WGS sequence"/>
</dbReference>
<feature type="region of interest" description="Disordered" evidence="1">
    <location>
        <begin position="546"/>
        <end position="658"/>
    </location>
</feature>
<sequence>MVLSPRNRAPPTTIPTFNQTWDDNGAAYLDPNSLPVSKIPRGWERKQEVKRLGEGKERKIWRKFGLRSRATNTTEEEDEEEQQDSQSRAVKKLQRMSPKAMEKTTTGLNGKKRTFKATRWDRRKSVLPRKKSAPVEEVLVDTEVENDIHIQDRDDSHLELEVTGDQLVKPAQSLLPEVNDQRSTFTFTIDAPTVDGLPDYESLSGLEDTGQTIDLAPTEDTTLTNLFRSPAKSMRFRASPGSIEYPELPCSDNEETELETHIEPNGIAEEMEEAIESSTAEEASFKAERHENHTSELWEAVGADEEVTHSSLEILAVPVEFAYPHLPVETQETITPPTFEESRGDSDFAETSGTTLESHLAGEELQFDDTGEVLLNSPKGQDSEEELTEASIQLSIQREYEEVHQEERIAPIGVDKDSQAEQTAPEMDVIMGDELGSVEEVVEDSKESEALQDSSSPPKAHEEFQPEVAPTPQKRGSVEAPMDDIADGLTLSFTSAKTPSADPTPRKLHSPPPPPRTESGPEDVTMTVAIDDDTAILKDFLNRAAASKAEKAVTVTHRRESLQNRRDSDVIRHALASPRKVLEDKDPNSPSKYDNEPTLDLSQTLTLSMPTDVMVSPIPEHADAEGPSNEKSLRGSRRSSRTKKSRLPAPASVAQTQASKIAIRRADGNEVVVLKKSDTQEVATMTRANTRKNKQGAFGVTVRLLKLALDAVSLPPVDDSTKELIVGKNVRWDEQLAYYQENPETVANLLAEAESLATPDELSISDPSSTPTAKKRTTKNSTPKSRRVRGLGTANGTPGRGLLAPASLLPDAVQEEKEASQAPAQQLPKPRANKTKKMPVASTSIDSGLSSNPSDTKLPALDIVPVGIVSATQRKSRLAAPKKVMLPQPISAISSEGKENTQRPGIGDATPRKGIPAPKVIVPPTAGMESGMPRRRGRKY</sequence>
<feature type="compositionally biased region" description="Basic residues" evidence="1">
    <location>
        <begin position="773"/>
        <end position="789"/>
    </location>
</feature>
<dbReference type="RefSeq" id="XP_040788074.1">
    <property type="nucleotide sequence ID" value="XM_040931025.1"/>
</dbReference>
<evidence type="ECO:0000256" key="1">
    <source>
        <dbReference type="SAM" id="MobiDB-lite"/>
    </source>
</evidence>
<keyword evidence="3" id="KW-1185">Reference proteome</keyword>
<organism evidence="2 3">
    <name type="scientific">Cucurbitaria berberidis CBS 394.84</name>
    <dbReference type="NCBI Taxonomy" id="1168544"/>
    <lineage>
        <taxon>Eukaryota</taxon>
        <taxon>Fungi</taxon>
        <taxon>Dikarya</taxon>
        <taxon>Ascomycota</taxon>
        <taxon>Pezizomycotina</taxon>
        <taxon>Dothideomycetes</taxon>
        <taxon>Pleosporomycetidae</taxon>
        <taxon>Pleosporales</taxon>
        <taxon>Pleosporineae</taxon>
        <taxon>Cucurbitariaceae</taxon>
        <taxon>Cucurbitaria</taxon>
    </lineage>
</organism>
<feature type="compositionally biased region" description="Polar residues" evidence="1">
    <location>
        <begin position="600"/>
        <end position="609"/>
    </location>
</feature>
<evidence type="ECO:0000313" key="3">
    <source>
        <dbReference type="Proteomes" id="UP000800039"/>
    </source>
</evidence>
<name>A0A9P4L7Z9_9PLEO</name>
<comment type="caution">
    <text evidence="2">The sequence shown here is derived from an EMBL/GenBank/DDBJ whole genome shotgun (WGS) entry which is preliminary data.</text>
</comment>
<feature type="compositionally biased region" description="Basic and acidic residues" evidence="1">
    <location>
        <begin position="557"/>
        <end position="572"/>
    </location>
</feature>
<feature type="region of interest" description="Disordered" evidence="1">
    <location>
        <begin position="1"/>
        <end position="21"/>
    </location>
</feature>
<dbReference type="GeneID" id="63848277"/>
<feature type="compositionally biased region" description="Basic residues" evidence="1">
    <location>
        <begin position="634"/>
        <end position="646"/>
    </location>
</feature>
<dbReference type="OrthoDB" id="4207369at2759"/>
<accession>A0A9P4L7Z9</accession>
<evidence type="ECO:0000313" key="2">
    <source>
        <dbReference type="EMBL" id="KAF1845511.1"/>
    </source>
</evidence>
<feature type="region of interest" description="Disordered" evidence="1">
    <location>
        <begin position="437"/>
        <end position="523"/>
    </location>
</feature>
<proteinExistence type="predicted"/>
<feature type="compositionally biased region" description="Acidic residues" evidence="1">
    <location>
        <begin position="74"/>
        <end position="83"/>
    </location>
</feature>
<feature type="compositionally biased region" description="Polar residues" evidence="1">
    <location>
        <begin position="841"/>
        <end position="853"/>
    </location>
</feature>
<feature type="region of interest" description="Disordered" evidence="1">
    <location>
        <begin position="67"/>
        <end position="106"/>
    </location>
</feature>
<feature type="region of interest" description="Disordered" evidence="1">
    <location>
        <begin position="889"/>
        <end position="940"/>
    </location>
</feature>
<dbReference type="EMBL" id="ML976616">
    <property type="protein sequence ID" value="KAF1845511.1"/>
    <property type="molecule type" value="Genomic_DNA"/>
</dbReference>
<feature type="region of interest" description="Disordered" evidence="1">
    <location>
        <begin position="758"/>
        <end position="853"/>
    </location>
</feature>
<dbReference type="AlphaFoldDB" id="A0A9P4L7Z9"/>
<gene>
    <name evidence="2" type="ORF">K460DRAFT_337801</name>
</gene>